<organism evidence="1 2">
    <name type="scientific">Kribbella speibonae</name>
    <dbReference type="NCBI Taxonomy" id="1572660"/>
    <lineage>
        <taxon>Bacteria</taxon>
        <taxon>Bacillati</taxon>
        <taxon>Actinomycetota</taxon>
        <taxon>Actinomycetes</taxon>
        <taxon>Propionibacteriales</taxon>
        <taxon>Kribbellaceae</taxon>
        <taxon>Kribbella</taxon>
    </lineage>
</organism>
<dbReference type="Pfam" id="PF07931">
    <property type="entry name" value="CPT"/>
    <property type="match status" value="1"/>
</dbReference>
<comment type="caution">
    <text evidence="1">The sequence shown here is derived from an EMBL/GenBank/DDBJ whole genome shotgun (WGS) entry which is preliminary data.</text>
</comment>
<name>A0A4R0J086_9ACTN</name>
<protein>
    <recommendedName>
        <fullName evidence="3">Zeta toxin domain-containing protein</fullName>
    </recommendedName>
</protein>
<reference evidence="1 2" key="1">
    <citation type="submission" date="2019-02" db="EMBL/GenBank/DDBJ databases">
        <title>Kribbella capetownensis sp. nov. and Kribbella speibonae sp. nov., isolated from soil.</title>
        <authorList>
            <person name="Curtis S.M."/>
            <person name="Norton I."/>
            <person name="Everest G.J."/>
            <person name="Meyers P.R."/>
        </authorList>
    </citation>
    <scope>NUCLEOTIDE SEQUENCE [LARGE SCALE GENOMIC DNA]</scope>
    <source>
        <strain evidence="1 2">YM55</strain>
    </source>
</reference>
<accession>A0A4R0J086</accession>
<sequence>MRAAVVALLDAGNNVILDEMPVDDTIMTAWRKALAGYDVRWVALQAPLQVIEARELQRRHHRHALIARAPGG</sequence>
<gene>
    <name evidence="1" type="ORF">E0H92_18310</name>
</gene>
<dbReference type="Gene3D" id="3.40.50.300">
    <property type="entry name" value="P-loop containing nucleotide triphosphate hydrolases"/>
    <property type="match status" value="1"/>
</dbReference>
<dbReference type="InterPro" id="IPR027417">
    <property type="entry name" value="P-loop_NTPase"/>
</dbReference>
<evidence type="ECO:0000313" key="1">
    <source>
        <dbReference type="EMBL" id="TCC38384.1"/>
    </source>
</evidence>
<dbReference type="EMBL" id="SJKC01000002">
    <property type="protein sequence ID" value="TCC38384.1"/>
    <property type="molecule type" value="Genomic_DNA"/>
</dbReference>
<evidence type="ECO:0000313" key="2">
    <source>
        <dbReference type="Proteomes" id="UP000294225"/>
    </source>
</evidence>
<dbReference type="AlphaFoldDB" id="A0A4R0J086"/>
<evidence type="ECO:0008006" key="3">
    <source>
        <dbReference type="Google" id="ProtNLM"/>
    </source>
</evidence>
<dbReference type="Proteomes" id="UP000294225">
    <property type="component" value="Unassembled WGS sequence"/>
</dbReference>
<proteinExistence type="predicted"/>